<proteinExistence type="predicted"/>
<comment type="caution">
    <text evidence="2">The sequence shown here is derived from an EMBL/GenBank/DDBJ whole genome shotgun (WGS) entry which is preliminary data.</text>
</comment>
<evidence type="ECO:0000313" key="2">
    <source>
        <dbReference type="EMBL" id="KAJ1139592.1"/>
    </source>
</evidence>
<reference evidence="2" key="1">
    <citation type="journal article" date="2022" name="bioRxiv">
        <title>Sequencing and chromosome-scale assembly of the giantPleurodeles waltlgenome.</title>
        <authorList>
            <person name="Brown T."/>
            <person name="Elewa A."/>
            <person name="Iarovenko S."/>
            <person name="Subramanian E."/>
            <person name="Araus A.J."/>
            <person name="Petzold A."/>
            <person name="Susuki M."/>
            <person name="Suzuki K.-i.T."/>
            <person name="Hayashi T."/>
            <person name="Toyoda A."/>
            <person name="Oliveira C."/>
            <person name="Osipova E."/>
            <person name="Leigh N.D."/>
            <person name="Simon A."/>
            <person name="Yun M.H."/>
        </authorList>
    </citation>
    <scope>NUCLEOTIDE SEQUENCE</scope>
    <source>
        <strain evidence="2">20211129_DDA</strain>
        <tissue evidence="2">Liver</tissue>
    </source>
</reference>
<accession>A0AAV7QJS5</accession>
<dbReference type="AlphaFoldDB" id="A0AAV7QJS5"/>
<dbReference type="EMBL" id="JANPWB010000010">
    <property type="protein sequence ID" value="KAJ1139592.1"/>
    <property type="molecule type" value="Genomic_DNA"/>
</dbReference>
<evidence type="ECO:0000313" key="3">
    <source>
        <dbReference type="Proteomes" id="UP001066276"/>
    </source>
</evidence>
<name>A0AAV7QJS5_PLEWA</name>
<dbReference type="Proteomes" id="UP001066276">
    <property type="component" value="Chromosome 6"/>
</dbReference>
<feature type="region of interest" description="Disordered" evidence="1">
    <location>
        <begin position="1"/>
        <end position="57"/>
    </location>
</feature>
<feature type="compositionally biased region" description="Basic and acidic residues" evidence="1">
    <location>
        <begin position="39"/>
        <end position="49"/>
    </location>
</feature>
<gene>
    <name evidence="2" type="ORF">NDU88_005961</name>
</gene>
<organism evidence="2 3">
    <name type="scientific">Pleurodeles waltl</name>
    <name type="common">Iberian ribbed newt</name>
    <dbReference type="NCBI Taxonomy" id="8319"/>
    <lineage>
        <taxon>Eukaryota</taxon>
        <taxon>Metazoa</taxon>
        <taxon>Chordata</taxon>
        <taxon>Craniata</taxon>
        <taxon>Vertebrata</taxon>
        <taxon>Euteleostomi</taxon>
        <taxon>Amphibia</taxon>
        <taxon>Batrachia</taxon>
        <taxon>Caudata</taxon>
        <taxon>Salamandroidea</taxon>
        <taxon>Salamandridae</taxon>
        <taxon>Pleurodelinae</taxon>
        <taxon>Pleurodeles</taxon>
    </lineage>
</organism>
<sequence>MDKQTPMEGDFLARGPFTERQRGSRQNKLRKVGSPSHIEMQKERQKAKEAAASLNGSELGAQVQITEELTSQIQIKNQ</sequence>
<protein>
    <submittedName>
        <fullName evidence="2">Uncharacterized protein</fullName>
    </submittedName>
</protein>
<keyword evidence="3" id="KW-1185">Reference proteome</keyword>
<evidence type="ECO:0000256" key="1">
    <source>
        <dbReference type="SAM" id="MobiDB-lite"/>
    </source>
</evidence>